<comment type="similarity">
    <text evidence="1">Belongs to the F420H(2)-dependent quinone reductase family.</text>
</comment>
<dbReference type="InterPro" id="IPR004378">
    <property type="entry name" value="F420H2_quin_Rdtase"/>
</dbReference>
<evidence type="ECO:0000313" key="4">
    <source>
        <dbReference type="Proteomes" id="UP000187185"/>
    </source>
</evidence>
<dbReference type="RefSeq" id="WP_076690232.1">
    <property type="nucleotide sequence ID" value="NZ_CP018762.1"/>
</dbReference>
<dbReference type="OrthoDB" id="8225825at2"/>
<dbReference type="PANTHER" id="PTHR39428">
    <property type="entry name" value="F420H(2)-DEPENDENT QUINONE REDUCTASE RV1261C"/>
    <property type="match status" value="1"/>
</dbReference>
<evidence type="ECO:0000256" key="2">
    <source>
        <dbReference type="ARBA" id="ARBA00049106"/>
    </source>
</evidence>
<sequence>MPANSAERNERIIASFRSHGGDVPLENFGKRLILLHHCGNVSGREYVTPLVALRDDEDTWFIAASAGGTERHPAWYLNLTARPRTTIETPDGVESVSVIDLDEPERSQAWAKFESPLHNVEHANFRSYQERTSRTIPVVALRRATEVPS</sequence>
<dbReference type="STRING" id="36805.BOH66_06330"/>
<gene>
    <name evidence="3" type="ORF">BOH66_06330</name>
</gene>
<keyword evidence="4" id="KW-1185">Reference proteome</keyword>
<proteinExistence type="inferred from homology"/>
<dbReference type="InterPro" id="IPR012349">
    <property type="entry name" value="Split_barrel_FMN-bd"/>
</dbReference>
<evidence type="ECO:0000256" key="1">
    <source>
        <dbReference type="ARBA" id="ARBA00008710"/>
    </source>
</evidence>
<dbReference type="Gene3D" id="2.30.110.10">
    <property type="entry name" value="Electron Transport, Fmn-binding Protein, Chain A"/>
    <property type="match status" value="1"/>
</dbReference>
<dbReference type="NCBIfam" id="TIGR00026">
    <property type="entry name" value="hi_GC_TIGR00026"/>
    <property type="match status" value="1"/>
</dbReference>
<dbReference type="AlphaFoldDB" id="A0A1P8U734"/>
<dbReference type="GO" id="GO:0016491">
    <property type="term" value="F:oxidoreductase activity"/>
    <property type="evidence" value="ECO:0007669"/>
    <property type="project" value="InterPro"/>
</dbReference>
<evidence type="ECO:0000313" key="3">
    <source>
        <dbReference type="EMBL" id="APZ33916.1"/>
    </source>
</evidence>
<name>A0A1P8U734_9MICO</name>
<dbReference type="PANTHER" id="PTHR39428:SF3">
    <property type="entry name" value="DEAZAFLAVIN-DEPENDENT NITROREDUCTASE"/>
    <property type="match status" value="1"/>
</dbReference>
<dbReference type="EMBL" id="CP018762">
    <property type="protein sequence ID" value="APZ33916.1"/>
    <property type="molecule type" value="Genomic_DNA"/>
</dbReference>
<dbReference type="GO" id="GO:0005886">
    <property type="term" value="C:plasma membrane"/>
    <property type="evidence" value="ECO:0007669"/>
    <property type="project" value="TreeGrafter"/>
</dbReference>
<evidence type="ECO:0008006" key="5">
    <source>
        <dbReference type="Google" id="ProtNLM"/>
    </source>
</evidence>
<organism evidence="3 4">
    <name type="scientific">Microbacterium aurum</name>
    <dbReference type="NCBI Taxonomy" id="36805"/>
    <lineage>
        <taxon>Bacteria</taxon>
        <taxon>Bacillati</taxon>
        <taxon>Actinomycetota</taxon>
        <taxon>Actinomycetes</taxon>
        <taxon>Micrococcales</taxon>
        <taxon>Microbacteriaceae</taxon>
        <taxon>Microbacterium</taxon>
    </lineage>
</organism>
<protein>
    <recommendedName>
        <fullName evidence="5">Nitroreductase family deazaflavin-dependent oxidoreductase</fullName>
    </recommendedName>
</protein>
<reference evidence="3 4" key="1">
    <citation type="submission" date="2016-12" db="EMBL/GenBank/DDBJ databases">
        <title>Complete genome sequence of Microbacterium aurum KACC 15219.</title>
        <authorList>
            <person name="Jung Y."/>
            <person name="Shin J.-H."/>
            <person name="Lee Y.-J."/>
            <person name="Yi H."/>
            <person name="Bahn Y.-S."/>
            <person name="Kim J.F."/>
            <person name="Lee D.-W."/>
        </authorList>
    </citation>
    <scope>NUCLEOTIDE SEQUENCE [LARGE SCALE GENOMIC DNA]</scope>
    <source>
        <strain evidence="3 4">KACC 15219</strain>
    </source>
</reference>
<dbReference type="KEGG" id="maur:BOH66_06330"/>
<dbReference type="GO" id="GO:0070967">
    <property type="term" value="F:coenzyme F420 binding"/>
    <property type="evidence" value="ECO:0007669"/>
    <property type="project" value="TreeGrafter"/>
</dbReference>
<dbReference type="Pfam" id="PF04075">
    <property type="entry name" value="F420H2_quin_red"/>
    <property type="match status" value="1"/>
</dbReference>
<accession>A0A1P8U734</accession>
<comment type="catalytic activity">
    <reaction evidence="2">
        <text>oxidized coenzyme F420-(gamma-L-Glu)(n) + a quinol + H(+) = reduced coenzyme F420-(gamma-L-Glu)(n) + a quinone</text>
        <dbReference type="Rhea" id="RHEA:39663"/>
        <dbReference type="Rhea" id="RHEA-COMP:12939"/>
        <dbReference type="Rhea" id="RHEA-COMP:14378"/>
        <dbReference type="ChEBI" id="CHEBI:15378"/>
        <dbReference type="ChEBI" id="CHEBI:24646"/>
        <dbReference type="ChEBI" id="CHEBI:132124"/>
        <dbReference type="ChEBI" id="CHEBI:133980"/>
        <dbReference type="ChEBI" id="CHEBI:139511"/>
    </reaction>
</comment>
<dbReference type="Proteomes" id="UP000187185">
    <property type="component" value="Chromosome"/>
</dbReference>